<dbReference type="Proteomes" id="UP000019226">
    <property type="component" value="Chromosome"/>
</dbReference>
<evidence type="ECO:0000259" key="1">
    <source>
        <dbReference type="PROSITE" id="PS51063"/>
    </source>
</evidence>
<proteinExistence type="predicted"/>
<gene>
    <name evidence="2" type="ORF">CCASEI_14005</name>
</gene>
<feature type="domain" description="HTH crp-type" evidence="1">
    <location>
        <begin position="49"/>
        <end position="123"/>
    </location>
</feature>
<dbReference type="SMART" id="SM00419">
    <property type="entry name" value="HTH_CRP"/>
    <property type="match status" value="1"/>
</dbReference>
<reference evidence="3" key="1">
    <citation type="submission" date="2013-02" db="EMBL/GenBank/DDBJ databases">
        <title>The complete genome sequence of Corynebacterium casei LMG S-19264 (=DSM 44701).</title>
        <authorList>
            <person name="Ruckert C."/>
            <person name="Albersmeier A."/>
            <person name="Kalinowski J."/>
        </authorList>
    </citation>
    <scope>NUCLEOTIDE SEQUENCE [LARGE SCALE GENOMIC DNA]</scope>
    <source>
        <strain evidence="3">LMG S-19264</strain>
    </source>
</reference>
<protein>
    <submittedName>
        <fullName evidence="2">Transcriptional regulator</fullName>
    </submittedName>
</protein>
<dbReference type="EMBL" id="CP004350">
    <property type="protein sequence ID" value="AHI21349.1"/>
    <property type="molecule type" value="Genomic_DNA"/>
</dbReference>
<dbReference type="Gene3D" id="2.60.120.10">
    <property type="entry name" value="Jelly Rolls"/>
    <property type="match status" value="1"/>
</dbReference>
<accession>A0ABN4CG45</accession>
<dbReference type="InterPro" id="IPR012318">
    <property type="entry name" value="HTH_CRP"/>
</dbReference>
<dbReference type="SUPFAM" id="SSF46785">
    <property type="entry name" value="Winged helix' DNA-binding domain"/>
    <property type="match status" value="1"/>
</dbReference>
<dbReference type="RefSeq" id="WP_404825266.1">
    <property type="nucleotide sequence ID" value="NZ_CP004350.1"/>
</dbReference>
<name>A0ABN4CG45_9CORY</name>
<evidence type="ECO:0000313" key="2">
    <source>
        <dbReference type="EMBL" id="AHI21349.1"/>
    </source>
</evidence>
<dbReference type="PRINTS" id="PR00034">
    <property type="entry name" value="HTHCRP"/>
</dbReference>
<organism evidence="2 3">
    <name type="scientific">Corynebacterium casei LMG S-19264</name>
    <dbReference type="NCBI Taxonomy" id="1285583"/>
    <lineage>
        <taxon>Bacteria</taxon>
        <taxon>Bacillati</taxon>
        <taxon>Actinomycetota</taxon>
        <taxon>Actinomycetes</taxon>
        <taxon>Mycobacteriales</taxon>
        <taxon>Corynebacteriaceae</taxon>
        <taxon>Corynebacterium</taxon>
    </lineage>
</organism>
<dbReference type="Pfam" id="PF13545">
    <property type="entry name" value="HTH_Crp_2"/>
    <property type="match status" value="1"/>
</dbReference>
<dbReference type="InterPro" id="IPR036390">
    <property type="entry name" value="WH_DNA-bd_sf"/>
</dbReference>
<dbReference type="GeneID" id="82878889"/>
<evidence type="ECO:0000313" key="3">
    <source>
        <dbReference type="Proteomes" id="UP000019226"/>
    </source>
</evidence>
<dbReference type="InterPro" id="IPR014710">
    <property type="entry name" value="RmlC-like_jellyroll"/>
</dbReference>
<dbReference type="PROSITE" id="PS51063">
    <property type="entry name" value="HTH_CRP_2"/>
    <property type="match status" value="1"/>
</dbReference>
<keyword evidence="3" id="KW-1185">Reference proteome</keyword>
<sequence length="132" mass="14465">METTCALYLPADRLAEVIAKHPALAVAIVQMQHTRLAQARDRDVNQSAKTVVQRVATVLLRLDAKLGDLRPDGSSLLQVRLRRDDIAGMAGTTLESTSRAMSQMKKDGLIDSGREWVSIIDAQALERIVDGE</sequence>